<sequence>MEQIKGQILQISRYPHNTYCCDCGDRDALFVNITIGSFVCRSCCKILIGLNPPHCIKSLEDSQFTRSELEIISMNGNALVNLIYLLRIPEKLIGKEFFTNKSKKDFLKTKYVKKEWKMKDPHGIKMAYACSNQRQNEKGLKCNPTDRYDICGRIIDEK</sequence>
<name>A0A6G3MIC1_HENSL</name>
<dbReference type="InterPro" id="IPR038508">
    <property type="entry name" value="ArfGAP_dom_sf"/>
</dbReference>
<dbReference type="PROSITE" id="PS50115">
    <property type="entry name" value="ARFGAP"/>
    <property type="match status" value="1"/>
</dbReference>
<dbReference type="GO" id="GO:0016020">
    <property type="term" value="C:membrane"/>
    <property type="evidence" value="ECO:0007669"/>
    <property type="project" value="TreeGrafter"/>
</dbReference>
<evidence type="ECO:0000256" key="4">
    <source>
        <dbReference type="ARBA" id="ARBA00022833"/>
    </source>
</evidence>
<dbReference type="EMBL" id="GHBP01004881">
    <property type="protein sequence ID" value="NDJ93757.1"/>
    <property type="molecule type" value="Transcribed_RNA"/>
</dbReference>
<accession>A0A6G3MIC1</accession>
<keyword evidence="2" id="KW-0677">Repeat</keyword>
<dbReference type="GO" id="GO:0008270">
    <property type="term" value="F:zinc ion binding"/>
    <property type="evidence" value="ECO:0007669"/>
    <property type="project" value="UniProtKB-KW"/>
</dbReference>
<dbReference type="GO" id="GO:0005096">
    <property type="term" value="F:GTPase activator activity"/>
    <property type="evidence" value="ECO:0007669"/>
    <property type="project" value="InterPro"/>
</dbReference>
<dbReference type="PRINTS" id="PR00405">
    <property type="entry name" value="REVINTRACTNG"/>
</dbReference>
<feature type="domain" description="Arf-GAP" evidence="6">
    <location>
        <begin position="1"/>
        <end position="126"/>
    </location>
</feature>
<dbReference type="PANTHER" id="PTHR46134:SF3">
    <property type="entry name" value="ARFGAP WITH FG REPEATS 1"/>
    <property type="match status" value="1"/>
</dbReference>
<evidence type="ECO:0000256" key="5">
    <source>
        <dbReference type="PROSITE-ProRule" id="PRU00288"/>
    </source>
</evidence>
<reference evidence="7" key="1">
    <citation type="submission" date="2018-11" db="EMBL/GenBank/DDBJ databases">
        <title>Henneguya salminicola genome and transcriptome.</title>
        <authorList>
            <person name="Yahalomi D."/>
            <person name="Atkinson S.D."/>
            <person name="Neuhof M."/>
            <person name="Chang E.S."/>
            <person name="Philippe H."/>
            <person name="Cartwright P."/>
            <person name="Bartholomew J.L."/>
            <person name="Huchon D."/>
        </authorList>
    </citation>
    <scope>NUCLEOTIDE SEQUENCE</scope>
    <source>
        <strain evidence="7">Hz1</strain>
        <tissue evidence="7">Whole</tissue>
    </source>
</reference>
<dbReference type="InterPro" id="IPR052248">
    <property type="entry name" value="Arf-GAP_FG-repeat_protein"/>
</dbReference>
<dbReference type="SUPFAM" id="SSF57863">
    <property type="entry name" value="ArfGap/RecO-like zinc finger"/>
    <property type="match status" value="1"/>
</dbReference>
<evidence type="ECO:0000313" key="7">
    <source>
        <dbReference type="EMBL" id="NDJ93757.1"/>
    </source>
</evidence>
<evidence type="ECO:0000259" key="6">
    <source>
        <dbReference type="PROSITE" id="PS50115"/>
    </source>
</evidence>
<dbReference type="AlphaFoldDB" id="A0A6G3MIC1"/>
<keyword evidence="4" id="KW-0862">Zinc</keyword>
<protein>
    <submittedName>
        <fullName evidence="7">Arf-GAP domain and FG repeat-containing protein 1 (Trinotate prediction)</fullName>
    </submittedName>
</protein>
<dbReference type="GO" id="GO:0005737">
    <property type="term" value="C:cytoplasm"/>
    <property type="evidence" value="ECO:0007669"/>
    <property type="project" value="TreeGrafter"/>
</dbReference>
<evidence type="ECO:0000256" key="1">
    <source>
        <dbReference type="ARBA" id="ARBA00022723"/>
    </source>
</evidence>
<evidence type="ECO:0000256" key="3">
    <source>
        <dbReference type="ARBA" id="ARBA00022771"/>
    </source>
</evidence>
<dbReference type="SMART" id="SM00105">
    <property type="entry name" value="ArfGap"/>
    <property type="match status" value="1"/>
</dbReference>
<dbReference type="InterPro" id="IPR001164">
    <property type="entry name" value="ArfGAP_dom"/>
</dbReference>
<dbReference type="InterPro" id="IPR037278">
    <property type="entry name" value="ARFGAP/RecO"/>
</dbReference>
<dbReference type="PANTHER" id="PTHR46134">
    <property type="entry name" value="DRONGO, ISOFORM F"/>
    <property type="match status" value="1"/>
</dbReference>
<dbReference type="Gene3D" id="1.10.220.150">
    <property type="entry name" value="Arf GTPase activating protein"/>
    <property type="match status" value="1"/>
</dbReference>
<proteinExistence type="predicted"/>
<keyword evidence="3 5" id="KW-0863">Zinc-finger</keyword>
<organism evidence="7">
    <name type="scientific">Henneguya salminicola</name>
    <name type="common">Myxosporean</name>
    <dbReference type="NCBI Taxonomy" id="69463"/>
    <lineage>
        <taxon>Eukaryota</taxon>
        <taxon>Metazoa</taxon>
        <taxon>Cnidaria</taxon>
        <taxon>Myxozoa</taxon>
        <taxon>Myxosporea</taxon>
        <taxon>Bivalvulida</taxon>
        <taxon>Platysporina</taxon>
        <taxon>Myxobolidae</taxon>
        <taxon>Henneguya</taxon>
    </lineage>
</organism>
<dbReference type="Pfam" id="PF01412">
    <property type="entry name" value="ArfGap"/>
    <property type="match status" value="1"/>
</dbReference>
<keyword evidence="1" id="KW-0479">Metal-binding</keyword>
<evidence type="ECO:0000256" key="2">
    <source>
        <dbReference type="ARBA" id="ARBA00022737"/>
    </source>
</evidence>